<dbReference type="Pfam" id="PF01764">
    <property type="entry name" value="Lipase_3"/>
    <property type="match status" value="1"/>
</dbReference>
<dbReference type="HOGENOM" id="CLU_032957_2_0_1"/>
<dbReference type="Proteomes" id="UP000017836">
    <property type="component" value="Unassembled WGS sequence"/>
</dbReference>
<dbReference type="AlphaFoldDB" id="W1NR50"/>
<proteinExistence type="predicted"/>
<sequence>MAAAKPIPSLIYHPERIGFLELVLLLFSRSNANLSFVDPEYEWLFKDESGDNTFLVILALILRKILAFISQPLKIFGGAIEYGLNLLSINGGKTVLPVPESGDYRSIISLVDGREELYKDSLYSPLPSLEGNDAIFSERRLVDLCMKASKVAYENKNYIQRVVINVWNMHLVGAFDFWNAFQKEKNTQAFMFCDKAKDIEAIVVAFRGTEAFSAKDWDTDLDLSYIQLGSLGRAHVGFLKGLGLTDENDYVKGLPIDDERIDKALNPFAYYTIREKLRTLLKENPKAKFVVTGHSLGGALAVLMTTILLLHKEDEIMERCLGVFTFGQPRVGDEDLSEFMDKKLNEPTKRYYRVVYRYDLVPRVPFSELISNFQHSGECLYYRNWYNGKIMDKMPNANYFSLKYLVSHYFNAWLDFFWSFVLWHFEGEDYKEGIASTVFRAFGFLIPGIASHSPRDYVNYARLAKRKKWQLLDYFTPASSIEGTKLSEEVKSMVDYVF</sequence>
<dbReference type="CDD" id="cd00519">
    <property type="entry name" value="Lipase_3"/>
    <property type="match status" value="1"/>
</dbReference>
<evidence type="ECO:0000259" key="1">
    <source>
        <dbReference type="Pfam" id="PF01764"/>
    </source>
</evidence>
<dbReference type="Gramene" id="ERM99426">
    <property type="protein sequence ID" value="ERM99426"/>
    <property type="gene ID" value="AMTR_s00131p00076920"/>
</dbReference>
<dbReference type="EMBL" id="KI395019">
    <property type="protein sequence ID" value="ERM99426.1"/>
    <property type="molecule type" value="Genomic_DNA"/>
</dbReference>
<dbReference type="SUPFAM" id="SSF53474">
    <property type="entry name" value="alpha/beta-Hydrolases"/>
    <property type="match status" value="1"/>
</dbReference>
<dbReference type="PANTHER" id="PTHR46086:SF3">
    <property type="entry name" value="TRIACYLGLYCEROL LIPASE OBL1"/>
    <property type="match status" value="1"/>
</dbReference>
<dbReference type="GO" id="GO:0004806">
    <property type="term" value="F:triacylglycerol lipase activity"/>
    <property type="evidence" value="ECO:0007669"/>
    <property type="project" value="InterPro"/>
</dbReference>
<dbReference type="OMA" id="VRFKLVI"/>
<dbReference type="InterPro" id="IPR002921">
    <property type="entry name" value="Fungal_lipase-type"/>
</dbReference>
<protein>
    <recommendedName>
        <fullName evidence="1">Fungal lipase-type domain-containing protein</fullName>
    </recommendedName>
</protein>
<feature type="domain" description="Fungal lipase-type" evidence="1">
    <location>
        <begin position="203"/>
        <end position="367"/>
    </location>
</feature>
<organism evidence="2 3">
    <name type="scientific">Amborella trichopoda</name>
    <dbReference type="NCBI Taxonomy" id="13333"/>
    <lineage>
        <taxon>Eukaryota</taxon>
        <taxon>Viridiplantae</taxon>
        <taxon>Streptophyta</taxon>
        <taxon>Embryophyta</taxon>
        <taxon>Tracheophyta</taxon>
        <taxon>Spermatophyta</taxon>
        <taxon>Magnoliopsida</taxon>
        <taxon>Amborellales</taxon>
        <taxon>Amborellaceae</taxon>
        <taxon>Amborella</taxon>
    </lineage>
</organism>
<dbReference type="InterPro" id="IPR029058">
    <property type="entry name" value="AB_hydrolase_fold"/>
</dbReference>
<evidence type="ECO:0000313" key="3">
    <source>
        <dbReference type="Proteomes" id="UP000017836"/>
    </source>
</evidence>
<name>W1NR50_AMBTC</name>
<evidence type="ECO:0000313" key="2">
    <source>
        <dbReference type="EMBL" id="ERM99426.1"/>
    </source>
</evidence>
<reference evidence="3" key="1">
    <citation type="journal article" date="2013" name="Science">
        <title>The Amborella genome and the evolution of flowering plants.</title>
        <authorList>
            <consortium name="Amborella Genome Project"/>
        </authorList>
    </citation>
    <scope>NUCLEOTIDE SEQUENCE [LARGE SCALE GENOMIC DNA]</scope>
</reference>
<keyword evidence="3" id="KW-1185">Reference proteome</keyword>
<dbReference type="GO" id="GO:0006629">
    <property type="term" value="P:lipid metabolic process"/>
    <property type="evidence" value="ECO:0007669"/>
    <property type="project" value="InterPro"/>
</dbReference>
<accession>W1NR50</accession>
<dbReference type="eggNOG" id="KOG4569">
    <property type="taxonomic scope" value="Eukaryota"/>
</dbReference>
<dbReference type="Gene3D" id="3.40.50.1820">
    <property type="entry name" value="alpha/beta hydrolase"/>
    <property type="match status" value="1"/>
</dbReference>
<dbReference type="PANTHER" id="PTHR46086">
    <property type="entry name" value="ALPHA/BETA-HYDROLASES SUPERFAMILY PROTEIN"/>
    <property type="match status" value="1"/>
</dbReference>
<dbReference type="InterPro" id="IPR044819">
    <property type="entry name" value="OBL-like"/>
</dbReference>
<gene>
    <name evidence="2" type="ORF">AMTR_s00131p00076920</name>
</gene>